<dbReference type="SMART" id="SM00595">
    <property type="entry name" value="MADF"/>
    <property type="match status" value="1"/>
</dbReference>
<dbReference type="AlphaFoldDB" id="A0A183G7N1"/>
<feature type="region of interest" description="Disordered" evidence="1">
    <location>
        <begin position="524"/>
        <end position="561"/>
    </location>
</feature>
<feature type="compositionally biased region" description="Basic and acidic residues" evidence="1">
    <location>
        <begin position="421"/>
        <end position="431"/>
    </location>
</feature>
<evidence type="ECO:0000313" key="4">
    <source>
        <dbReference type="Proteomes" id="UP000050761"/>
    </source>
</evidence>
<evidence type="ECO:0000256" key="1">
    <source>
        <dbReference type="SAM" id="MobiDB-lite"/>
    </source>
</evidence>
<protein>
    <submittedName>
        <fullName evidence="5">MADF domain-containing protein</fullName>
    </submittedName>
</protein>
<evidence type="ECO:0000313" key="5">
    <source>
        <dbReference type="WBParaSite" id="HPBE_0001781001-mRNA-1"/>
    </source>
</evidence>
<accession>A0A3P8A927</accession>
<feature type="compositionally biased region" description="Basic and acidic residues" evidence="1">
    <location>
        <begin position="239"/>
        <end position="266"/>
    </location>
</feature>
<proteinExistence type="predicted"/>
<feature type="region of interest" description="Disordered" evidence="1">
    <location>
        <begin position="229"/>
        <end position="266"/>
    </location>
</feature>
<reference evidence="5" key="2">
    <citation type="submission" date="2019-09" db="UniProtKB">
        <authorList>
            <consortium name="WormBaseParasite"/>
        </authorList>
    </citation>
    <scope>IDENTIFICATION</scope>
</reference>
<name>A0A183G7N1_HELPZ</name>
<gene>
    <name evidence="3" type="ORF">HPBE_LOCUS17809</name>
</gene>
<dbReference type="InterPro" id="IPR006578">
    <property type="entry name" value="MADF-dom"/>
</dbReference>
<keyword evidence="4" id="KW-1185">Reference proteome</keyword>
<dbReference type="EMBL" id="UZAH01030272">
    <property type="protein sequence ID" value="VDP09942.1"/>
    <property type="molecule type" value="Genomic_DNA"/>
</dbReference>
<evidence type="ECO:0000259" key="2">
    <source>
        <dbReference type="PROSITE" id="PS51029"/>
    </source>
</evidence>
<dbReference type="Pfam" id="PF10545">
    <property type="entry name" value="MADF_DNA_bdg"/>
    <property type="match status" value="1"/>
</dbReference>
<feature type="region of interest" description="Disordered" evidence="1">
    <location>
        <begin position="421"/>
        <end position="450"/>
    </location>
</feature>
<sequence length="561" mass="65493">MSMKVRYQWTGDLREALAASVEKREKLWKKFPVVSHDVELRAKLWAEVADELTEQFGVFIDTDDMKRTWKNLKDNYWRISKMYEVDPLKPRRWRFYNCLRFMDRANIDETQLLEGDSTNRPSSSHSSSYDSRCVPDTTASRLLNGDDDGHSSGSDFDSIQEGSEHGKDRNRMRNHHYLTQISIPEIERFIETKQKPLTGAEIYCIPVDDVEDDLTLELQKVWSRLDAANHEDVDEQVENEPKSNENEGNPRDRAAQREKAEQMARHEKELKEAQETNRLLELVKLSTELHTVNEEARAIVTNCTTKLRGIYHQAALSLFIKENMPSGQLQILVDAFDDLIYDKKLNKEILSKVVKMCDATKQEVFEALFTIFERHGYALNLRRPEDRWAQIDNEARQNIDRIFKKQQAALPEIIEEKKKTAHQLEKEGKRRIEMRKKRSHETSGTPEEDQQNLIHARYTIAKQMVEETSTIESTKALLEMVEPGDHETREELENTLRVIEDMHEKTMKEKKILDEQCREMQLRMISTKRRKTTDARDSDDSSSRSDSGQLFNGGFKAEHST</sequence>
<dbReference type="OrthoDB" id="5984255at2759"/>
<accession>A0A183G7N1</accession>
<feature type="domain" description="MADF" evidence="2">
    <location>
        <begin position="16"/>
        <end position="107"/>
    </location>
</feature>
<dbReference type="PROSITE" id="PS51029">
    <property type="entry name" value="MADF"/>
    <property type="match status" value="1"/>
</dbReference>
<dbReference type="Proteomes" id="UP000050761">
    <property type="component" value="Unassembled WGS sequence"/>
</dbReference>
<reference evidence="3 4" key="1">
    <citation type="submission" date="2018-11" db="EMBL/GenBank/DDBJ databases">
        <authorList>
            <consortium name="Pathogen Informatics"/>
        </authorList>
    </citation>
    <scope>NUCLEOTIDE SEQUENCE [LARGE SCALE GENOMIC DNA]</scope>
</reference>
<dbReference type="WBParaSite" id="HPBE_0001781001-mRNA-1">
    <property type="protein sequence ID" value="HPBE_0001781001-mRNA-1"/>
    <property type="gene ID" value="HPBE_0001781001"/>
</dbReference>
<evidence type="ECO:0000313" key="3">
    <source>
        <dbReference type="EMBL" id="VDP09942.1"/>
    </source>
</evidence>
<organism evidence="4 5">
    <name type="scientific">Heligmosomoides polygyrus</name>
    <name type="common">Parasitic roundworm</name>
    <dbReference type="NCBI Taxonomy" id="6339"/>
    <lineage>
        <taxon>Eukaryota</taxon>
        <taxon>Metazoa</taxon>
        <taxon>Ecdysozoa</taxon>
        <taxon>Nematoda</taxon>
        <taxon>Chromadorea</taxon>
        <taxon>Rhabditida</taxon>
        <taxon>Rhabditina</taxon>
        <taxon>Rhabditomorpha</taxon>
        <taxon>Strongyloidea</taxon>
        <taxon>Heligmosomidae</taxon>
        <taxon>Heligmosomoides</taxon>
    </lineage>
</organism>
<feature type="compositionally biased region" description="Low complexity" evidence="1">
    <location>
        <begin position="118"/>
        <end position="131"/>
    </location>
</feature>
<feature type="compositionally biased region" description="Basic and acidic residues" evidence="1">
    <location>
        <begin position="532"/>
        <end position="543"/>
    </location>
</feature>
<feature type="region of interest" description="Disordered" evidence="1">
    <location>
        <begin position="112"/>
        <end position="173"/>
    </location>
</feature>
<feature type="compositionally biased region" description="Basic and acidic residues" evidence="1">
    <location>
        <begin position="162"/>
        <end position="171"/>
    </location>
</feature>